<dbReference type="AlphaFoldDB" id="A0A2U1PWH3"/>
<name>A0A2U1PWH3_ARTAN</name>
<evidence type="ECO:0000313" key="2">
    <source>
        <dbReference type="Proteomes" id="UP000245207"/>
    </source>
</evidence>
<organism evidence="1 2">
    <name type="scientific">Artemisia annua</name>
    <name type="common">Sweet wormwood</name>
    <dbReference type="NCBI Taxonomy" id="35608"/>
    <lineage>
        <taxon>Eukaryota</taxon>
        <taxon>Viridiplantae</taxon>
        <taxon>Streptophyta</taxon>
        <taxon>Embryophyta</taxon>
        <taxon>Tracheophyta</taxon>
        <taxon>Spermatophyta</taxon>
        <taxon>Magnoliopsida</taxon>
        <taxon>eudicotyledons</taxon>
        <taxon>Gunneridae</taxon>
        <taxon>Pentapetalae</taxon>
        <taxon>asterids</taxon>
        <taxon>campanulids</taxon>
        <taxon>Asterales</taxon>
        <taxon>Asteraceae</taxon>
        <taxon>Asteroideae</taxon>
        <taxon>Anthemideae</taxon>
        <taxon>Artemisiinae</taxon>
        <taxon>Artemisia</taxon>
    </lineage>
</organism>
<dbReference type="Proteomes" id="UP000245207">
    <property type="component" value="Unassembled WGS sequence"/>
</dbReference>
<comment type="caution">
    <text evidence="1">The sequence shown here is derived from an EMBL/GenBank/DDBJ whole genome shotgun (WGS) entry which is preliminary data.</text>
</comment>
<sequence length="73" mass="7798">MSRRAGEIYKESGSSMIATNASCKLLLHKGSVLGTNTHASCTDVQKAADGSRKLCGSDESLRTVMYLSCWGLN</sequence>
<evidence type="ECO:0000313" key="1">
    <source>
        <dbReference type="EMBL" id="PWA90086.1"/>
    </source>
</evidence>
<dbReference type="EMBL" id="PKPP01000657">
    <property type="protein sequence ID" value="PWA90086.1"/>
    <property type="molecule type" value="Genomic_DNA"/>
</dbReference>
<dbReference type="OrthoDB" id="776176at2759"/>
<dbReference type="Pfam" id="PF12609">
    <property type="entry name" value="DUF3774"/>
    <property type="match status" value="1"/>
</dbReference>
<keyword evidence="2" id="KW-1185">Reference proteome</keyword>
<gene>
    <name evidence="1" type="ORF">CTI12_AA104440</name>
</gene>
<protein>
    <submittedName>
        <fullName evidence="1">Uncharacterized protein</fullName>
    </submittedName>
</protein>
<proteinExistence type="predicted"/>
<reference evidence="1 2" key="1">
    <citation type="journal article" date="2018" name="Mol. Plant">
        <title>The genome of Artemisia annua provides insight into the evolution of Asteraceae family and artemisinin biosynthesis.</title>
        <authorList>
            <person name="Shen Q."/>
            <person name="Zhang L."/>
            <person name="Liao Z."/>
            <person name="Wang S."/>
            <person name="Yan T."/>
            <person name="Shi P."/>
            <person name="Liu M."/>
            <person name="Fu X."/>
            <person name="Pan Q."/>
            <person name="Wang Y."/>
            <person name="Lv Z."/>
            <person name="Lu X."/>
            <person name="Zhang F."/>
            <person name="Jiang W."/>
            <person name="Ma Y."/>
            <person name="Chen M."/>
            <person name="Hao X."/>
            <person name="Li L."/>
            <person name="Tang Y."/>
            <person name="Lv G."/>
            <person name="Zhou Y."/>
            <person name="Sun X."/>
            <person name="Brodelius P.E."/>
            <person name="Rose J.K.C."/>
            <person name="Tang K."/>
        </authorList>
    </citation>
    <scope>NUCLEOTIDE SEQUENCE [LARGE SCALE GENOMIC DNA]</scope>
    <source>
        <strain evidence="2">cv. Huhao1</strain>
        <tissue evidence="1">Leaf</tissue>
    </source>
</reference>
<dbReference type="InterPro" id="IPR022251">
    <property type="entry name" value="DUF3774_wound-induced"/>
</dbReference>
<accession>A0A2U1PWH3</accession>